<evidence type="ECO:0000313" key="8">
    <source>
        <dbReference type="EMBL" id="QBZ63674.1"/>
    </source>
</evidence>
<sequence length="395" mass="43555">MATMAITGQQTQKRRPSYDDEDMPMAKRARTDSSPHPVDQSIPDFRKLFQAQENEPAPSNDTKTAAVGDGRLPTMEEQARSGLRRSIALVLKEVGFDSTSEPALERLTEMTEEYLTELTQEVRLFALASRRTQPIPTDYEISLKRFNLGTSLLRPHLRHPIAKKKKRHLLEPKFTTPAAAATDGPLDGLPLLGEELSGKAEKESKSYIPASFPDFPSIHTYKSTPQDVDEVTVRGTGLRLPNGEPVKDTLAPEEPYAGEAPPRADPRRMREASARESKLAEEALRGVVRASKINTLKEARLAAQRSRMSRNRYDFWEESMRDLVEDACGSRKSSEDGGNDGEGFASTALAAPARGSTAARSEIADHSMIVNAHKVGHRQEVSRGGKRAAKDAVTK</sequence>
<feature type="compositionally biased region" description="Polar residues" evidence="7">
    <location>
        <begin position="1"/>
        <end position="11"/>
    </location>
</feature>
<gene>
    <name evidence="8" type="ORF">PoMZ_05360</name>
</gene>
<organism evidence="8 9">
    <name type="scientific">Pyricularia oryzae</name>
    <name type="common">Rice blast fungus</name>
    <name type="synonym">Magnaporthe oryzae</name>
    <dbReference type="NCBI Taxonomy" id="318829"/>
    <lineage>
        <taxon>Eukaryota</taxon>
        <taxon>Fungi</taxon>
        <taxon>Dikarya</taxon>
        <taxon>Ascomycota</taxon>
        <taxon>Pezizomycotina</taxon>
        <taxon>Sordariomycetes</taxon>
        <taxon>Sordariomycetidae</taxon>
        <taxon>Magnaporthales</taxon>
        <taxon>Pyriculariaceae</taxon>
        <taxon>Pyricularia</taxon>
    </lineage>
</organism>
<evidence type="ECO:0000313" key="9">
    <source>
        <dbReference type="Proteomes" id="UP000294847"/>
    </source>
</evidence>
<evidence type="ECO:0000256" key="3">
    <source>
        <dbReference type="ARBA" id="ARBA00017307"/>
    </source>
</evidence>
<keyword evidence="6" id="KW-0539">Nucleus</keyword>
<evidence type="ECO:0000256" key="4">
    <source>
        <dbReference type="ARBA" id="ARBA00023015"/>
    </source>
</evidence>
<comment type="similarity">
    <text evidence="2">Belongs to the TAF8 family.</text>
</comment>
<reference evidence="8 9" key="1">
    <citation type="journal article" date="2019" name="Mol. Biol. Evol.">
        <title>Blast fungal genomes show frequent chromosomal changes, gene gains and losses, and effector gene turnover.</title>
        <authorList>
            <person name="Gomez Luciano L.B."/>
            <person name="Jason Tsai I."/>
            <person name="Chuma I."/>
            <person name="Tosa Y."/>
            <person name="Chen Y.H."/>
            <person name="Li J.Y."/>
            <person name="Li M.Y."/>
            <person name="Jade Lu M.Y."/>
            <person name="Nakayashiki H."/>
            <person name="Li W.H."/>
        </authorList>
    </citation>
    <scope>NUCLEOTIDE SEQUENCE [LARGE SCALE GENOMIC DNA]</scope>
    <source>
        <strain evidence="8">MZ5-1-6</strain>
    </source>
</reference>
<dbReference type="EMBL" id="CP034209">
    <property type="protein sequence ID" value="QBZ63674.1"/>
    <property type="molecule type" value="Genomic_DNA"/>
</dbReference>
<dbReference type="SMART" id="SM00576">
    <property type="entry name" value="BTP"/>
    <property type="match status" value="1"/>
</dbReference>
<dbReference type="GO" id="GO:0006367">
    <property type="term" value="P:transcription initiation at RNA polymerase II promoter"/>
    <property type="evidence" value="ECO:0007669"/>
    <property type="project" value="TreeGrafter"/>
</dbReference>
<evidence type="ECO:0000256" key="2">
    <source>
        <dbReference type="ARBA" id="ARBA00008767"/>
    </source>
</evidence>
<keyword evidence="5" id="KW-0804">Transcription</keyword>
<feature type="compositionally biased region" description="Basic and acidic residues" evidence="7">
    <location>
        <begin position="326"/>
        <end position="335"/>
    </location>
</feature>
<dbReference type="Pfam" id="PF10406">
    <property type="entry name" value="TAF8_C"/>
    <property type="match status" value="1"/>
</dbReference>
<evidence type="ECO:0000256" key="5">
    <source>
        <dbReference type="ARBA" id="ARBA00023163"/>
    </source>
</evidence>
<dbReference type="Pfam" id="PF07524">
    <property type="entry name" value="Bromo_TP"/>
    <property type="match status" value="1"/>
</dbReference>
<accession>A0A4P7NN34</accession>
<feature type="compositionally biased region" description="Polar residues" evidence="7">
    <location>
        <begin position="51"/>
        <end position="63"/>
    </location>
</feature>
<dbReference type="AlphaFoldDB" id="A0A4P7NN34"/>
<dbReference type="InterPro" id="IPR009072">
    <property type="entry name" value="Histone-fold"/>
</dbReference>
<evidence type="ECO:0000256" key="1">
    <source>
        <dbReference type="ARBA" id="ARBA00004123"/>
    </source>
</evidence>
<feature type="region of interest" description="Disordered" evidence="7">
    <location>
        <begin position="372"/>
        <end position="395"/>
    </location>
</feature>
<feature type="region of interest" description="Disordered" evidence="7">
    <location>
        <begin position="1"/>
        <end position="68"/>
    </location>
</feature>
<feature type="compositionally biased region" description="Basic and acidic residues" evidence="7">
    <location>
        <begin position="262"/>
        <end position="278"/>
    </location>
</feature>
<dbReference type="PANTHER" id="PTHR46469:SF1">
    <property type="entry name" value="TRANSCRIPTION INITIATION FACTOR TFIID SUBUNIT 8"/>
    <property type="match status" value="1"/>
</dbReference>
<evidence type="ECO:0000256" key="7">
    <source>
        <dbReference type="SAM" id="MobiDB-lite"/>
    </source>
</evidence>
<evidence type="ECO:0000256" key="6">
    <source>
        <dbReference type="ARBA" id="ARBA00023242"/>
    </source>
</evidence>
<dbReference type="OMA" id="HDWIYAL"/>
<protein>
    <recommendedName>
        <fullName evidence="3">Transcription initiation factor TFIID subunit 8</fullName>
    </recommendedName>
</protein>
<dbReference type="InterPro" id="IPR006565">
    <property type="entry name" value="BTP"/>
</dbReference>
<dbReference type="GO" id="GO:0005669">
    <property type="term" value="C:transcription factor TFIID complex"/>
    <property type="evidence" value="ECO:0007669"/>
    <property type="project" value="InterPro"/>
</dbReference>
<dbReference type="GO" id="GO:0046982">
    <property type="term" value="F:protein heterodimerization activity"/>
    <property type="evidence" value="ECO:0007669"/>
    <property type="project" value="InterPro"/>
</dbReference>
<feature type="compositionally biased region" description="Low complexity" evidence="7">
    <location>
        <begin position="252"/>
        <end position="261"/>
    </location>
</feature>
<comment type="subcellular location">
    <subcellularLocation>
        <location evidence="1">Nucleus</location>
    </subcellularLocation>
</comment>
<dbReference type="Gene3D" id="1.10.20.10">
    <property type="entry name" value="Histone, subunit A"/>
    <property type="match status" value="1"/>
</dbReference>
<dbReference type="SUPFAM" id="SSF47113">
    <property type="entry name" value="Histone-fold"/>
    <property type="match status" value="1"/>
</dbReference>
<keyword evidence="4" id="KW-0805">Transcription regulation</keyword>
<feature type="region of interest" description="Disordered" evidence="7">
    <location>
        <begin position="236"/>
        <end position="278"/>
    </location>
</feature>
<proteinExistence type="inferred from homology"/>
<dbReference type="CDD" id="cd08049">
    <property type="entry name" value="TAF8"/>
    <property type="match status" value="1"/>
</dbReference>
<dbReference type="InterPro" id="IPR037818">
    <property type="entry name" value="TAF8"/>
</dbReference>
<dbReference type="InterPro" id="IPR019473">
    <property type="entry name" value="TFIID_su8_C"/>
</dbReference>
<name>A0A4P7NN34_PYROR</name>
<feature type="compositionally biased region" description="Basic and acidic residues" evidence="7">
    <location>
        <begin position="377"/>
        <end position="395"/>
    </location>
</feature>
<dbReference type="Proteomes" id="UP000294847">
    <property type="component" value="Chromosome 6"/>
</dbReference>
<feature type="region of interest" description="Disordered" evidence="7">
    <location>
        <begin position="326"/>
        <end position="360"/>
    </location>
</feature>
<dbReference type="PANTHER" id="PTHR46469">
    <property type="entry name" value="TRANSCRIPTION INITIATION FACTOR TFIID SUBUNIT 8"/>
    <property type="match status" value="1"/>
</dbReference>